<dbReference type="EMBL" id="LAZR01068499">
    <property type="protein sequence ID" value="KKK49521.1"/>
    <property type="molecule type" value="Genomic_DNA"/>
</dbReference>
<protein>
    <submittedName>
        <fullName evidence="2">Uncharacterized protein</fullName>
    </submittedName>
</protein>
<keyword evidence="1" id="KW-0472">Membrane</keyword>
<evidence type="ECO:0000313" key="2">
    <source>
        <dbReference type="EMBL" id="KKK49521.1"/>
    </source>
</evidence>
<reference evidence="2" key="1">
    <citation type="journal article" date="2015" name="Nature">
        <title>Complex archaea that bridge the gap between prokaryotes and eukaryotes.</title>
        <authorList>
            <person name="Spang A."/>
            <person name="Saw J.H."/>
            <person name="Jorgensen S.L."/>
            <person name="Zaremba-Niedzwiedzka K."/>
            <person name="Martijn J."/>
            <person name="Lind A.E."/>
            <person name="van Eijk R."/>
            <person name="Schleper C."/>
            <person name="Guy L."/>
            <person name="Ettema T.J."/>
        </authorList>
    </citation>
    <scope>NUCLEOTIDE SEQUENCE</scope>
</reference>
<accession>A0A0F8YN66</accession>
<evidence type="ECO:0000256" key="1">
    <source>
        <dbReference type="SAM" id="Phobius"/>
    </source>
</evidence>
<keyword evidence="1" id="KW-1133">Transmembrane helix</keyword>
<sequence>MSYETSIERIIKRDRTIIIFGLIGIILGVILNEVFRRKNRIESFASTVFE</sequence>
<organism evidence="2">
    <name type="scientific">marine sediment metagenome</name>
    <dbReference type="NCBI Taxonomy" id="412755"/>
    <lineage>
        <taxon>unclassified sequences</taxon>
        <taxon>metagenomes</taxon>
        <taxon>ecological metagenomes</taxon>
    </lineage>
</organism>
<keyword evidence="1" id="KW-0812">Transmembrane</keyword>
<proteinExistence type="predicted"/>
<feature type="non-terminal residue" evidence="2">
    <location>
        <position position="50"/>
    </location>
</feature>
<feature type="transmembrane region" description="Helical" evidence="1">
    <location>
        <begin position="16"/>
        <end position="35"/>
    </location>
</feature>
<comment type="caution">
    <text evidence="2">The sequence shown here is derived from an EMBL/GenBank/DDBJ whole genome shotgun (WGS) entry which is preliminary data.</text>
</comment>
<name>A0A0F8YN66_9ZZZZ</name>
<dbReference type="AlphaFoldDB" id="A0A0F8YN66"/>
<gene>
    <name evidence="2" type="ORF">LCGC14_3134230</name>
</gene>